<accession>A0AAF0DDA3</accession>
<dbReference type="AlphaFoldDB" id="A0AAF0DDA3"/>
<keyword evidence="2" id="KW-1185">Reference proteome</keyword>
<reference evidence="1" key="1">
    <citation type="submission" date="2023-03" db="EMBL/GenBank/DDBJ databases">
        <title>Emydomyces testavorans Genome Sequence.</title>
        <authorList>
            <person name="Hoyer L."/>
        </authorList>
    </citation>
    <scope>NUCLEOTIDE SEQUENCE</scope>
    <source>
        <strain evidence="1">16-2883</strain>
    </source>
</reference>
<evidence type="ECO:0000313" key="1">
    <source>
        <dbReference type="EMBL" id="WEW56265.1"/>
    </source>
</evidence>
<organism evidence="1 2">
    <name type="scientific">Emydomyces testavorans</name>
    <dbReference type="NCBI Taxonomy" id="2070801"/>
    <lineage>
        <taxon>Eukaryota</taxon>
        <taxon>Fungi</taxon>
        <taxon>Dikarya</taxon>
        <taxon>Ascomycota</taxon>
        <taxon>Pezizomycotina</taxon>
        <taxon>Eurotiomycetes</taxon>
        <taxon>Eurotiomycetidae</taxon>
        <taxon>Onygenales</taxon>
        <taxon>Nannizziopsiaceae</taxon>
        <taxon>Emydomyces</taxon>
    </lineage>
</organism>
<dbReference type="EMBL" id="CP120627">
    <property type="protein sequence ID" value="WEW56265.1"/>
    <property type="molecule type" value="Genomic_DNA"/>
</dbReference>
<name>A0AAF0DDA3_9EURO</name>
<evidence type="ECO:0000313" key="2">
    <source>
        <dbReference type="Proteomes" id="UP001219355"/>
    </source>
</evidence>
<dbReference type="Proteomes" id="UP001219355">
    <property type="component" value="Chromosome 1"/>
</dbReference>
<proteinExistence type="predicted"/>
<sequence>MSRPFNPLPTIPNPIQWDVPGRIAELQAMINNPATDEQQKLNLQAAINLYQTKELPGEFRFIQDGKVVCHKDIDFLRPYWVEGYAQQLSSHVVTPATMPEPSCAPPQPVSKSMFARVRPVLGLLPHVFSIDITMLNDTGSNTMTIFDTDLTALSIPPTYRGFGVNIPVATAVGIVLRQQISVEIQMLDSKGDPVSDWILERAIVTPAATGAARLSGDGIRQRLYFATAPGNQHLYVAEKKNGIVEQLPVV</sequence>
<protein>
    <submittedName>
        <fullName evidence="1">Uncharacterized protein</fullName>
    </submittedName>
</protein>
<gene>
    <name evidence="1" type="ORF">PRK78_001707</name>
</gene>